<reference evidence="16 17" key="1">
    <citation type="submission" date="2020-01" db="EMBL/GenBank/DDBJ databases">
        <authorList>
            <person name="Gulvik C.A."/>
            <person name="Batra D.G."/>
        </authorList>
    </citation>
    <scope>NUCLEOTIDE SEQUENCE [LARGE SCALE GENOMIC DNA]</scope>
    <source>
        <strain evidence="16 17">W9323</strain>
    </source>
</reference>
<dbReference type="InterPro" id="IPR003661">
    <property type="entry name" value="HisK_dim/P_dom"/>
</dbReference>
<evidence type="ECO:0000256" key="6">
    <source>
        <dbReference type="ARBA" id="ARBA00022679"/>
    </source>
</evidence>
<keyword evidence="13" id="KW-0812">Transmembrane</keyword>
<dbReference type="SMART" id="SM00304">
    <property type="entry name" value="HAMP"/>
    <property type="match status" value="1"/>
</dbReference>
<protein>
    <recommendedName>
        <fullName evidence="3">histidine kinase</fullName>
        <ecNumber evidence="3">2.7.13.3</ecNumber>
    </recommendedName>
</protein>
<dbReference type="Pfam" id="PF02518">
    <property type="entry name" value="HATPase_c"/>
    <property type="match status" value="1"/>
</dbReference>
<dbReference type="CDD" id="cd00082">
    <property type="entry name" value="HisKA"/>
    <property type="match status" value="1"/>
</dbReference>
<feature type="transmembrane region" description="Helical" evidence="13">
    <location>
        <begin position="165"/>
        <end position="185"/>
    </location>
</feature>
<dbReference type="GO" id="GO:0005886">
    <property type="term" value="C:plasma membrane"/>
    <property type="evidence" value="ECO:0007669"/>
    <property type="project" value="UniProtKB-SubCell"/>
</dbReference>
<dbReference type="AlphaFoldDB" id="A0A7D3XKH0"/>
<evidence type="ECO:0000256" key="10">
    <source>
        <dbReference type="ARBA" id="ARBA00023012"/>
    </source>
</evidence>
<dbReference type="Gene3D" id="6.10.340.10">
    <property type="match status" value="1"/>
</dbReference>
<dbReference type="FunFam" id="3.30.565.10:FF:000006">
    <property type="entry name" value="Sensor histidine kinase WalK"/>
    <property type="match status" value="1"/>
</dbReference>
<dbReference type="SUPFAM" id="SSF55874">
    <property type="entry name" value="ATPase domain of HSP90 chaperone/DNA topoisomerase II/histidine kinase"/>
    <property type="match status" value="1"/>
</dbReference>
<feature type="domain" description="HAMP" evidence="15">
    <location>
        <begin position="358"/>
        <end position="410"/>
    </location>
</feature>
<comment type="subcellular location">
    <subcellularLocation>
        <location evidence="2">Cell membrane</location>
        <topology evidence="2">Multi-pass membrane protein</topology>
    </subcellularLocation>
</comment>
<evidence type="ECO:0000256" key="9">
    <source>
        <dbReference type="ARBA" id="ARBA00022840"/>
    </source>
</evidence>
<dbReference type="PANTHER" id="PTHR43711:SF28">
    <property type="entry name" value="SENSOR HISTIDINE KINASE YXDK"/>
    <property type="match status" value="1"/>
</dbReference>
<keyword evidence="13" id="KW-1133">Transmembrane helix</keyword>
<keyword evidence="12" id="KW-0175">Coiled coil</keyword>
<dbReference type="Proteomes" id="UP000503088">
    <property type="component" value="Chromosome"/>
</dbReference>
<dbReference type="InterPro" id="IPR036890">
    <property type="entry name" value="HATPase_C_sf"/>
</dbReference>
<organism evidence="16 17">
    <name type="scientific">Kroppenstedtia pulmonis</name>
    <dbReference type="NCBI Taxonomy" id="1380685"/>
    <lineage>
        <taxon>Bacteria</taxon>
        <taxon>Bacillati</taxon>
        <taxon>Bacillota</taxon>
        <taxon>Bacilli</taxon>
        <taxon>Bacillales</taxon>
        <taxon>Thermoactinomycetaceae</taxon>
        <taxon>Kroppenstedtia</taxon>
    </lineage>
</organism>
<dbReference type="EC" id="2.7.13.3" evidence="3"/>
<dbReference type="PANTHER" id="PTHR43711">
    <property type="entry name" value="TWO-COMPONENT HISTIDINE KINASE"/>
    <property type="match status" value="1"/>
</dbReference>
<keyword evidence="4" id="KW-1003">Cell membrane</keyword>
<evidence type="ECO:0000256" key="12">
    <source>
        <dbReference type="SAM" id="Coils"/>
    </source>
</evidence>
<evidence type="ECO:0000256" key="1">
    <source>
        <dbReference type="ARBA" id="ARBA00000085"/>
    </source>
</evidence>
<dbReference type="GO" id="GO:0005524">
    <property type="term" value="F:ATP binding"/>
    <property type="evidence" value="ECO:0007669"/>
    <property type="project" value="UniProtKB-KW"/>
</dbReference>
<evidence type="ECO:0000256" key="8">
    <source>
        <dbReference type="ARBA" id="ARBA00022777"/>
    </source>
</evidence>
<sequence length="651" mass="75676">MTPKGMWQAGIWRTVAETHLFWILSILLLMVWTPQNLVQVGWYFILSMMITIWQFTWPAYRLKRIPGSIWVRLRYWCLFLLPFCIVQILLTEVMEWLFFQQLIADMYPELYEVLMDGEDEFSKFISYLAIFVFSFLFIAGNRLLFRSWFHFLKWVRRKLVRQFTLSHIMMLVLLFWLSAFVWLVYQVTWGMPKNLGGVNQAKEVAAWSGPLLQKKTPEEDLQRWLNQVKESSGPSSFWYFDRLTKEPKWRLYDRNSQWMAGDPPQSDEKKLVQKTIQGGVARSVSLDLSTSLAVAPVWDQQYQVVGAVVLEKRMEPIFQLSSVIVVFFLFLLVSFGGGFLFLIIAMLIASLFAYLRARVLTRRFKRVATGASEWSKGKLDYRIATDWRDELGILSEQLNEVAASLKDAKKKLEKEKEQVETILQQKKKFVADVSHELRTPVAILRGYLETEEGGEEEEKQVLFRRELDRLQHMIDELFTLSTQDEQREFERFQKKPIHPGGLLKEVYDTFQPIAWREKKVSLGLSLPEENLWISGDSVRLRQIVHNLLRNALRHTPEGGLVNLSVQEEQGCVEIAVADTGSGMSEAEIMHVFQRYYRGRVAAGEYEGAGIGLALVKEWSERMGGKIDLQSRQGEGTKVSLSFPLIDERDKS</sequence>
<dbReference type="InterPro" id="IPR003594">
    <property type="entry name" value="HATPase_dom"/>
</dbReference>
<dbReference type="SMART" id="SM00388">
    <property type="entry name" value="HisKA"/>
    <property type="match status" value="1"/>
</dbReference>
<keyword evidence="5" id="KW-0597">Phosphoprotein</keyword>
<evidence type="ECO:0000256" key="11">
    <source>
        <dbReference type="ARBA" id="ARBA00023136"/>
    </source>
</evidence>
<keyword evidence="11 13" id="KW-0472">Membrane</keyword>
<dbReference type="SUPFAM" id="SSF158472">
    <property type="entry name" value="HAMP domain-like"/>
    <property type="match status" value="1"/>
</dbReference>
<evidence type="ECO:0000256" key="3">
    <source>
        <dbReference type="ARBA" id="ARBA00012438"/>
    </source>
</evidence>
<dbReference type="InterPro" id="IPR036097">
    <property type="entry name" value="HisK_dim/P_sf"/>
</dbReference>
<feature type="domain" description="Histidine kinase" evidence="14">
    <location>
        <begin position="432"/>
        <end position="646"/>
    </location>
</feature>
<dbReference type="InterPro" id="IPR005467">
    <property type="entry name" value="His_kinase_dom"/>
</dbReference>
<comment type="catalytic activity">
    <reaction evidence="1">
        <text>ATP + protein L-histidine = ADP + protein N-phospho-L-histidine.</text>
        <dbReference type="EC" id="2.7.13.3"/>
    </reaction>
</comment>
<evidence type="ECO:0000256" key="4">
    <source>
        <dbReference type="ARBA" id="ARBA00022475"/>
    </source>
</evidence>
<dbReference type="RefSeq" id="WP_173224472.1">
    <property type="nucleotide sequence ID" value="NZ_CP048104.1"/>
</dbReference>
<evidence type="ECO:0000259" key="14">
    <source>
        <dbReference type="PROSITE" id="PS50109"/>
    </source>
</evidence>
<feature type="transmembrane region" description="Helical" evidence="13">
    <location>
        <begin position="72"/>
        <end position="90"/>
    </location>
</feature>
<dbReference type="InterPro" id="IPR050736">
    <property type="entry name" value="Sensor_HK_Regulatory"/>
</dbReference>
<gene>
    <name evidence="16" type="ORF">GXN76_15085</name>
</gene>
<feature type="transmembrane region" description="Helical" evidence="13">
    <location>
        <begin position="40"/>
        <end position="60"/>
    </location>
</feature>
<evidence type="ECO:0000256" key="2">
    <source>
        <dbReference type="ARBA" id="ARBA00004651"/>
    </source>
</evidence>
<dbReference type="SMART" id="SM00387">
    <property type="entry name" value="HATPase_c"/>
    <property type="match status" value="1"/>
</dbReference>
<keyword evidence="9" id="KW-0067">ATP-binding</keyword>
<evidence type="ECO:0000259" key="15">
    <source>
        <dbReference type="PROSITE" id="PS50885"/>
    </source>
</evidence>
<dbReference type="EMBL" id="CP048104">
    <property type="protein sequence ID" value="QKG85639.1"/>
    <property type="molecule type" value="Genomic_DNA"/>
</dbReference>
<keyword evidence="8" id="KW-0418">Kinase</keyword>
<feature type="transmembrane region" description="Helical" evidence="13">
    <location>
        <begin position="12"/>
        <end position="34"/>
    </location>
</feature>
<evidence type="ECO:0000313" key="17">
    <source>
        <dbReference type="Proteomes" id="UP000503088"/>
    </source>
</evidence>
<dbReference type="Gene3D" id="1.10.287.130">
    <property type="match status" value="1"/>
</dbReference>
<feature type="coiled-coil region" evidence="12">
    <location>
        <begin position="391"/>
        <end position="432"/>
    </location>
</feature>
<keyword evidence="7" id="KW-0547">Nucleotide-binding</keyword>
<dbReference type="PROSITE" id="PS50109">
    <property type="entry name" value="HIS_KIN"/>
    <property type="match status" value="1"/>
</dbReference>
<dbReference type="Pfam" id="PF00512">
    <property type="entry name" value="HisKA"/>
    <property type="match status" value="1"/>
</dbReference>
<name>A0A7D3XKH0_9BACL</name>
<dbReference type="Gene3D" id="3.30.565.10">
    <property type="entry name" value="Histidine kinase-like ATPase, C-terminal domain"/>
    <property type="match status" value="1"/>
</dbReference>
<accession>A0A7D3XKH0</accession>
<dbReference type="InterPro" id="IPR004358">
    <property type="entry name" value="Sig_transdc_His_kin-like_C"/>
</dbReference>
<feature type="transmembrane region" description="Helical" evidence="13">
    <location>
        <begin position="322"/>
        <end position="355"/>
    </location>
</feature>
<dbReference type="SUPFAM" id="SSF47384">
    <property type="entry name" value="Homodimeric domain of signal transducing histidine kinase"/>
    <property type="match status" value="1"/>
</dbReference>
<dbReference type="GO" id="GO:0000155">
    <property type="term" value="F:phosphorelay sensor kinase activity"/>
    <property type="evidence" value="ECO:0007669"/>
    <property type="project" value="InterPro"/>
</dbReference>
<keyword evidence="6" id="KW-0808">Transferase</keyword>
<evidence type="ECO:0000256" key="7">
    <source>
        <dbReference type="ARBA" id="ARBA00022741"/>
    </source>
</evidence>
<keyword evidence="17" id="KW-1185">Reference proteome</keyword>
<evidence type="ECO:0000256" key="13">
    <source>
        <dbReference type="SAM" id="Phobius"/>
    </source>
</evidence>
<dbReference type="PRINTS" id="PR00344">
    <property type="entry name" value="BCTRLSENSOR"/>
</dbReference>
<keyword evidence="10" id="KW-0902">Two-component regulatory system</keyword>
<proteinExistence type="predicted"/>
<dbReference type="PROSITE" id="PS50885">
    <property type="entry name" value="HAMP"/>
    <property type="match status" value="1"/>
</dbReference>
<evidence type="ECO:0000313" key="16">
    <source>
        <dbReference type="EMBL" id="QKG85639.1"/>
    </source>
</evidence>
<dbReference type="InterPro" id="IPR003660">
    <property type="entry name" value="HAMP_dom"/>
</dbReference>
<feature type="transmembrane region" description="Helical" evidence="13">
    <location>
        <begin position="124"/>
        <end position="144"/>
    </location>
</feature>
<evidence type="ECO:0000256" key="5">
    <source>
        <dbReference type="ARBA" id="ARBA00022553"/>
    </source>
</evidence>
<dbReference type="KEGG" id="kpul:GXN76_15085"/>